<dbReference type="Proteomes" id="UP000653692">
    <property type="component" value="Unassembled WGS sequence"/>
</dbReference>
<dbReference type="InterPro" id="IPR011990">
    <property type="entry name" value="TPR-like_helical_dom_sf"/>
</dbReference>
<sequence length="201" mass="23268">MPLDSFAPSPEDLEQIGYKRIMDRKTKEGLKFLIKAAKGYEEVGKLMDAARTYKYVGVVLLDRIKNPERARPFLLKSAYLHLHLIEKEIEMPEINLTKLEGFCLSVLEIFTLLNDRKNLEKYTREFAVMYEELGNSYLDNDDIESAIVAYEAAHRYYKLIGDEDGIRATAERLTDLYGKLAEQYLENEQYAEAGDTFFRLG</sequence>
<evidence type="ECO:0000313" key="1">
    <source>
        <dbReference type="EMBL" id="HIP88604.1"/>
    </source>
</evidence>
<dbReference type="Gene3D" id="1.25.40.10">
    <property type="entry name" value="Tetratricopeptide repeat domain"/>
    <property type="match status" value="1"/>
</dbReference>
<feature type="non-terminal residue" evidence="1">
    <location>
        <position position="201"/>
    </location>
</feature>
<name>A0A832ZEV6_9EURY</name>
<protein>
    <submittedName>
        <fullName evidence="1">Uncharacterized protein</fullName>
    </submittedName>
</protein>
<comment type="caution">
    <text evidence="1">The sequence shown here is derived from an EMBL/GenBank/DDBJ whole genome shotgun (WGS) entry which is preliminary data.</text>
</comment>
<organism evidence="1 2">
    <name type="scientific">Thermococcus paralvinellae</name>
    <dbReference type="NCBI Taxonomy" id="582419"/>
    <lineage>
        <taxon>Archaea</taxon>
        <taxon>Methanobacteriati</taxon>
        <taxon>Methanobacteriota</taxon>
        <taxon>Thermococci</taxon>
        <taxon>Thermococcales</taxon>
        <taxon>Thermococcaceae</taxon>
        <taxon>Thermococcus</taxon>
    </lineage>
</organism>
<dbReference type="SUPFAM" id="SSF48452">
    <property type="entry name" value="TPR-like"/>
    <property type="match status" value="1"/>
</dbReference>
<reference evidence="1" key="1">
    <citation type="journal article" date="2020" name="ISME J.">
        <title>Gammaproteobacteria mediating utilization of methyl-, sulfur- and petroleum organic compounds in deep ocean hydrothermal plumes.</title>
        <authorList>
            <person name="Zhou Z."/>
            <person name="Liu Y."/>
            <person name="Pan J."/>
            <person name="Cron B.R."/>
            <person name="Toner B.M."/>
            <person name="Anantharaman K."/>
            <person name="Breier J.A."/>
            <person name="Dick G.J."/>
            <person name="Li M."/>
        </authorList>
    </citation>
    <scope>NUCLEOTIDE SEQUENCE</scope>
    <source>
        <strain evidence="1">SZUA-1476</strain>
    </source>
</reference>
<gene>
    <name evidence="1" type="ORF">EYH24_01225</name>
</gene>
<accession>A0A832ZEV6</accession>
<dbReference type="AlphaFoldDB" id="A0A832ZEV6"/>
<evidence type="ECO:0000313" key="2">
    <source>
        <dbReference type="Proteomes" id="UP000653692"/>
    </source>
</evidence>
<proteinExistence type="predicted"/>
<dbReference type="EMBL" id="DQUR01000044">
    <property type="protein sequence ID" value="HIP88604.1"/>
    <property type="molecule type" value="Genomic_DNA"/>
</dbReference>